<dbReference type="STRING" id="1797457.A2160_02695"/>
<organism evidence="3 4">
    <name type="scientific">Candidatus Beckwithbacteria bacterium RBG_13_42_9</name>
    <dbReference type="NCBI Taxonomy" id="1797457"/>
    <lineage>
        <taxon>Bacteria</taxon>
        <taxon>Candidatus Beckwithiibacteriota</taxon>
    </lineage>
</organism>
<dbReference type="EMBL" id="MEZK01000010">
    <property type="protein sequence ID" value="OGD63368.1"/>
    <property type="molecule type" value="Genomic_DNA"/>
</dbReference>
<proteinExistence type="predicted"/>
<evidence type="ECO:0000313" key="3">
    <source>
        <dbReference type="EMBL" id="OGD63368.1"/>
    </source>
</evidence>
<reference evidence="3 4" key="1">
    <citation type="journal article" date="2016" name="Nat. Commun.">
        <title>Thousands of microbial genomes shed light on interconnected biogeochemical processes in an aquifer system.</title>
        <authorList>
            <person name="Anantharaman K."/>
            <person name="Brown C.T."/>
            <person name="Hug L.A."/>
            <person name="Sharon I."/>
            <person name="Castelle C.J."/>
            <person name="Probst A.J."/>
            <person name="Thomas B.C."/>
            <person name="Singh A."/>
            <person name="Wilkins M.J."/>
            <person name="Karaoz U."/>
            <person name="Brodie E.L."/>
            <person name="Williams K.H."/>
            <person name="Hubbard S.S."/>
            <person name="Banfield J.F."/>
        </authorList>
    </citation>
    <scope>NUCLEOTIDE SEQUENCE [LARGE SCALE GENOMIC DNA]</scope>
</reference>
<name>A0A1F5E7M2_9BACT</name>
<feature type="transmembrane region" description="Helical" evidence="1">
    <location>
        <begin position="464"/>
        <end position="486"/>
    </location>
</feature>
<dbReference type="Pfam" id="PF19830">
    <property type="entry name" value="DUF6311"/>
    <property type="match status" value="1"/>
</dbReference>
<feature type="transmembrane region" description="Helical" evidence="1">
    <location>
        <begin position="441"/>
        <end position="458"/>
    </location>
</feature>
<evidence type="ECO:0000259" key="2">
    <source>
        <dbReference type="Pfam" id="PF19830"/>
    </source>
</evidence>
<dbReference type="InterPro" id="IPR046278">
    <property type="entry name" value="DUF6311"/>
</dbReference>
<feature type="transmembrane region" description="Helical" evidence="1">
    <location>
        <begin position="131"/>
        <end position="149"/>
    </location>
</feature>
<feature type="transmembrane region" description="Helical" evidence="1">
    <location>
        <begin position="205"/>
        <end position="224"/>
    </location>
</feature>
<accession>A0A1F5E7M2</accession>
<keyword evidence="1" id="KW-0812">Transmembrane</keyword>
<keyword evidence="1" id="KW-0472">Membrane</keyword>
<feature type="transmembrane region" description="Helical" evidence="1">
    <location>
        <begin position="233"/>
        <end position="255"/>
    </location>
</feature>
<feature type="transmembrane region" description="Helical" evidence="1">
    <location>
        <begin position="101"/>
        <end position="124"/>
    </location>
</feature>
<gene>
    <name evidence="3" type="ORF">A2160_02695</name>
</gene>
<protein>
    <recommendedName>
        <fullName evidence="2">DUF6311 domain-containing protein</fullName>
    </recommendedName>
</protein>
<dbReference type="AlphaFoldDB" id="A0A1F5E7M2"/>
<feature type="domain" description="DUF6311" evidence="2">
    <location>
        <begin position="16"/>
        <end position="472"/>
    </location>
</feature>
<feature type="transmembrane region" description="Helical" evidence="1">
    <location>
        <begin position="182"/>
        <end position="199"/>
    </location>
</feature>
<dbReference type="Proteomes" id="UP000177006">
    <property type="component" value="Unassembled WGS sequence"/>
</dbReference>
<evidence type="ECO:0000256" key="1">
    <source>
        <dbReference type="SAM" id="Phobius"/>
    </source>
</evidence>
<comment type="caution">
    <text evidence="3">The sequence shown here is derived from an EMBL/GenBank/DDBJ whole genome shotgun (WGS) entry which is preliminary data.</text>
</comment>
<feature type="transmembrane region" description="Helical" evidence="1">
    <location>
        <begin position="155"/>
        <end position="175"/>
    </location>
</feature>
<evidence type="ECO:0000313" key="4">
    <source>
        <dbReference type="Proteomes" id="UP000177006"/>
    </source>
</evidence>
<keyword evidence="1" id="KW-1133">Transmembrane helix</keyword>
<feature type="transmembrane region" description="Helical" evidence="1">
    <location>
        <begin position="338"/>
        <end position="361"/>
    </location>
</feature>
<feature type="transmembrane region" description="Helical" evidence="1">
    <location>
        <begin position="373"/>
        <end position="406"/>
    </location>
</feature>
<sequence>MFSKLFSQNLICAFFVTFIFSFRWATVLPFSGYMPVITSYDALGYFGRYLIYAKEPLGFPLGTIKNLSFPFQSANITRGSMALFGLVFKLLSKVYPPLAEFYYFPLVEILAVFLSGYFSCLLLLEFKVKSFWLRFLGAVLVSLSFPLLFRSSAYYQATIHVLYFPLYLAFTLFYIRLQKSFAWKDLISLVAVIIVATLIEYYIFLGLFILFGVLLSFSFFNFIIKKNQIHRRILISTCLAFILGICFSFFTLSLFGNQSNLKIGPNDQALMGRYSPENGYGGGFGGGFHVADVLTFFIPPQDNQSIPLWKKAGPTTYLTKLGFPLSTNNLQNGQYEGFTYLGTITIGLIVFLILLNLVFFFKNFKLSLTKLRLRFTSVLLLSLQPFSLSLMIGIATFLLFILSLGYIIHFGGTRFNNIPTPALILAVLWPKFMFARSLGRFAIPLMLFITLGMIVYLNKFLHSLIYGACLSKKALLALMIILLIAVHISEVRGYLQPPVATRGNEIANLFGSRDQQLIISSLHDKKALMIVPAFTGKLEWGKIVYSLAFYSKIPISGATIGSPGELASDLEQYSLDIREIMAGNIKEIVARYGDVAIAAPQKIAENILSKSDLSLKSQKLNDQDVTILTLDKEKL</sequence>